<sequence>MTNNLKTTIYAPMKRSREVFSPVSMFRDLKAAGFLGKQLFIRDTKAMFRQSILGLLWAFIPPFFNSRSLDISEFDRCS</sequence>
<keyword evidence="2" id="KW-1185">Reference proteome</keyword>
<dbReference type="Proteomes" id="UP000236724">
    <property type="component" value="Unassembled WGS sequence"/>
</dbReference>
<proteinExistence type="predicted"/>
<name>A0A1H6F7U9_9GAMM</name>
<accession>A0A1H6F7U9</accession>
<evidence type="ECO:0000313" key="1">
    <source>
        <dbReference type="EMBL" id="SEH05461.1"/>
    </source>
</evidence>
<organism evidence="1 2">
    <name type="scientific">Candidatus Venteria ishoeyi</name>
    <dbReference type="NCBI Taxonomy" id="1899563"/>
    <lineage>
        <taxon>Bacteria</taxon>
        <taxon>Pseudomonadati</taxon>
        <taxon>Pseudomonadota</taxon>
        <taxon>Gammaproteobacteria</taxon>
        <taxon>Thiotrichales</taxon>
        <taxon>Thiotrichaceae</taxon>
        <taxon>Venteria</taxon>
    </lineage>
</organism>
<protein>
    <submittedName>
        <fullName evidence="1">Uncharacterized protein</fullName>
    </submittedName>
</protein>
<evidence type="ECO:0000313" key="2">
    <source>
        <dbReference type="Proteomes" id="UP000236724"/>
    </source>
</evidence>
<dbReference type="AlphaFoldDB" id="A0A1H6F7U9"/>
<dbReference type="EMBL" id="FMSV02000270">
    <property type="protein sequence ID" value="SEH05461.1"/>
    <property type="molecule type" value="Genomic_DNA"/>
</dbReference>
<gene>
    <name evidence="1" type="ORF">MBHS_01315</name>
</gene>
<reference evidence="1 2" key="1">
    <citation type="submission" date="2016-10" db="EMBL/GenBank/DDBJ databases">
        <authorList>
            <person name="de Groot N.N."/>
        </authorList>
    </citation>
    <scope>NUCLEOTIDE SEQUENCE [LARGE SCALE GENOMIC DNA]</scope>
    <source>
        <strain evidence="1">MBHS1</strain>
    </source>
</reference>